<feature type="compositionally biased region" description="Low complexity" evidence="6">
    <location>
        <begin position="257"/>
        <end position="273"/>
    </location>
</feature>
<feature type="transmembrane region" description="Helical" evidence="7">
    <location>
        <begin position="310"/>
        <end position="325"/>
    </location>
</feature>
<feature type="transmembrane region" description="Helical" evidence="7">
    <location>
        <begin position="174"/>
        <end position="196"/>
    </location>
</feature>
<feature type="transmembrane region" description="Helical" evidence="7">
    <location>
        <begin position="137"/>
        <end position="154"/>
    </location>
</feature>
<keyword evidence="4 7" id="KW-1133">Transmembrane helix</keyword>
<evidence type="ECO:0000256" key="6">
    <source>
        <dbReference type="SAM" id="MobiDB-lite"/>
    </source>
</evidence>
<evidence type="ECO:0000256" key="2">
    <source>
        <dbReference type="ARBA" id="ARBA00022448"/>
    </source>
</evidence>
<feature type="transmembrane region" description="Helical" evidence="7">
    <location>
        <begin position="113"/>
        <end position="130"/>
    </location>
</feature>
<feature type="transmembrane region" description="Helical" evidence="7">
    <location>
        <begin position="466"/>
        <end position="488"/>
    </location>
</feature>
<proteinExistence type="predicted"/>
<feature type="region of interest" description="Disordered" evidence="6">
    <location>
        <begin position="233"/>
        <end position="274"/>
    </location>
</feature>
<comment type="caution">
    <text evidence="9">The sequence shown here is derived from an EMBL/GenBank/DDBJ whole genome shotgun (WGS) entry which is preliminary data.</text>
</comment>
<evidence type="ECO:0000313" key="10">
    <source>
        <dbReference type="Proteomes" id="UP001520140"/>
    </source>
</evidence>
<protein>
    <submittedName>
        <fullName evidence="9">Citrate transporter</fullName>
    </submittedName>
</protein>
<sequence>MLSLLGFGTILVILLLLFTQRVAAIIALAGVPLIAAFVAGNSPSEVAAFVKSGLGGVVGVATMFLFAIVFFGIMRDAGLFDPVVRRIVRLAGNAPPTVAVATTALAVAAHLDGAGATTFLIAVPAMLPIYDRLGMSRLVLATCVGLGAGVMNVLPWGGPTARAAATVGVDANELWVPLIPAQIAGVVFALAVAYYLGRRERIRLAKVADGDASAVIEESTARVGGRIAVGSGSSIGSGGSTPVGPSAGGDDSSTPVASDAAEADTPAESAAPASGDPALLRPKLLWVNAALVVATLAALIASIAPPEMCFLIASILALLINYRGMKAQQARVEAHAVGAMLMVGTLLAAGVLLGVLDGSGMIEAMAVSAANVVPDGMTPALPLIVGVLGVPMSLLFGPDAYYFGVLPVLIEVGDQFGVSAVHLAQASMLGEETVGFPISPLTGAFYLLVGLASVDIGKHIRHMIGWAWLVSLGMLGVAVLTGAIPAWAS</sequence>
<keyword evidence="5 7" id="KW-0472">Membrane</keyword>
<dbReference type="InterPro" id="IPR004680">
    <property type="entry name" value="Cit_transptr-like_dom"/>
</dbReference>
<gene>
    <name evidence="9" type="ORF">HQ605_04075</name>
</gene>
<evidence type="ECO:0000256" key="3">
    <source>
        <dbReference type="ARBA" id="ARBA00022692"/>
    </source>
</evidence>
<feature type="transmembrane region" description="Helical" evidence="7">
    <location>
        <begin position="436"/>
        <end position="454"/>
    </location>
</feature>
<dbReference type="Proteomes" id="UP001520140">
    <property type="component" value="Unassembled WGS sequence"/>
</dbReference>
<evidence type="ECO:0000256" key="5">
    <source>
        <dbReference type="ARBA" id="ARBA00023136"/>
    </source>
</evidence>
<feature type="transmembrane region" description="Helical" evidence="7">
    <location>
        <begin position="337"/>
        <end position="356"/>
    </location>
</feature>
<dbReference type="RefSeq" id="WP_068099782.1">
    <property type="nucleotide sequence ID" value="NZ_JABUKE010000010.1"/>
</dbReference>
<evidence type="ECO:0000313" key="9">
    <source>
        <dbReference type="EMBL" id="MBY6319994.1"/>
    </source>
</evidence>
<organism evidence="9 10">
    <name type="scientific">Rhodococcoides kroppenstedtii</name>
    <dbReference type="NCBI Taxonomy" id="293050"/>
    <lineage>
        <taxon>Bacteria</taxon>
        <taxon>Bacillati</taxon>
        <taxon>Actinomycetota</taxon>
        <taxon>Actinomycetes</taxon>
        <taxon>Mycobacteriales</taxon>
        <taxon>Nocardiaceae</taxon>
        <taxon>Rhodococcoides</taxon>
    </lineage>
</organism>
<dbReference type="EMBL" id="JABUKG010000003">
    <property type="protein sequence ID" value="MBY6319994.1"/>
    <property type="molecule type" value="Genomic_DNA"/>
</dbReference>
<accession>A0ABS7NPR6</accession>
<dbReference type="InterPro" id="IPR003474">
    <property type="entry name" value="Glcn_transporter"/>
</dbReference>
<evidence type="ECO:0000256" key="4">
    <source>
        <dbReference type="ARBA" id="ARBA00022989"/>
    </source>
</evidence>
<keyword evidence="3 7" id="KW-0812">Transmembrane</keyword>
<feature type="transmembrane region" description="Helical" evidence="7">
    <location>
        <begin position="403"/>
        <end position="424"/>
    </location>
</feature>
<feature type="transmembrane region" description="Helical" evidence="7">
    <location>
        <begin position="52"/>
        <end position="74"/>
    </location>
</feature>
<feature type="transmembrane region" description="Helical" evidence="7">
    <location>
        <begin position="376"/>
        <end position="396"/>
    </location>
</feature>
<feature type="domain" description="Citrate transporter-like" evidence="8">
    <location>
        <begin position="14"/>
        <end position="430"/>
    </location>
</feature>
<feature type="transmembrane region" description="Helical" evidence="7">
    <location>
        <begin position="284"/>
        <end position="304"/>
    </location>
</feature>
<dbReference type="Pfam" id="PF03600">
    <property type="entry name" value="CitMHS"/>
    <property type="match status" value="1"/>
</dbReference>
<dbReference type="PANTHER" id="PTHR30354:SF26">
    <property type="entry name" value="TRANSPORTER, PUTATIVE-RELATED"/>
    <property type="match status" value="1"/>
</dbReference>
<keyword evidence="2" id="KW-0813">Transport</keyword>
<evidence type="ECO:0000259" key="8">
    <source>
        <dbReference type="Pfam" id="PF03600"/>
    </source>
</evidence>
<name>A0ABS7NPR6_9NOCA</name>
<evidence type="ECO:0000256" key="7">
    <source>
        <dbReference type="SAM" id="Phobius"/>
    </source>
</evidence>
<dbReference type="PANTHER" id="PTHR30354">
    <property type="entry name" value="GNT FAMILY GLUCONATE TRANSPORTER"/>
    <property type="match status" value="1"/>
</dbReference>
<comment type="subcellular location">
    <subcellularLocation>
        <location evidence="1">Membrane</location>
        <topology evidence="1">Multi-pass membrane protein</topology>
    </subcellularLocation>
</comment>
<evidence type="ECO:0000256" key="1">
    <source>
        <dbReference type="ARBA" id="ARBA00004141"/>
    </source>
</evidence>
<keyword evidence="10" id="KW-1185">Reference proteome</keyword>
<reference evidence="9 10" key="1">
    <citation type="submission" date="2020-06" db="EMBL/GenBank/DDBJ databases">
        <title>Taxonomy, biology and ecology of Rhodococcus bacteria occurring in California pistachio and other woody hosts as revealed by genome sequence analyses.</title>
        <authorList>
            <person name="Gai Y."/>
            <person name="Riely B."/>
        </authorList>
    </citation>
    <scope>NUCLEOTIDE SEQUENCE [LARGE SCALE GENOMIC DNA]</scope>
    <source>
        <strain evidence="9 10">BP-284</strain>
    </source>
</reference>